<dbReference type="WBParaSite" id="GPLIN_000033300">
    <property type="protein sequence ID" value="GPLIN_000033300"/>
    <property type="gene ID" value="GPLIN_000033300"/>
</dbReference>
<dbReference type="InterPro" id="IPR003591">
    <property type="entry name" value="Leu-rich_rpt_typical-subtyp"/>
</dbReference>
<evidence type="ECO:0000256" key="3">
    <source>
        <dbReference type="SAM" id="Coils"/>
    </source>
</evidence>
<name>A0A183BIA4_GLOPA</name>
<dbReference type="SMART" id="SM00369">
    <property type="entry name" value="LRR_TYP"/>
    <property type="match status" value="1"/>
</dbReference>
<dbReference type="Gene3D" id="3.80.10.10">
    <property type="entry name" value="Ribonuclease Inhibitor"/>
    <property type="match status" value="1"/>
</dbReference>
<evidence type="ECO:0000313" key="6">
    <source>
        <dbReference type="WBParaSite" id="GPLIN_000033300"/>
    </source>
</evidence>
<feature type="region of interest" description="Disordered" evidence="4">
    <location>
        <begin position="1"/>
        <end position="78"/>
    </location>
</feature>
<feature type="compositionally biased region" description="Low complexity" evidence="4">
    <location>
        <begin position="56"/>
        <end position="67"/>
    </location>
</feature>
<keyword evidence="2" id="KW-0677">Repeat</keyword>
<keyword evidence="5" id="KW-1185">Reference proteome</keyword>
<protein>
    <submittedName>
        <fullName evidence="6">Uncharacterized protein</fullName>
    </submittedName>
</protein>
<evidence type="ECO:0000313" key="5">
    <source>
        <dbReference type="Proteomes" id="UP000050741"/>
    </source>
</evidence>
<accession>A0A183BIA4</accession>
<evidence type="ECO:0000256" key="1">
    <source>
        <dbReference type="ARBA" id="ARBA00022614"/>
    </source>
</evidence>
<feature type="coiled-coil region" evidence="3">
    <location>
        <begin position="145"/>
        <end position="200"/>
    </location>
</feature>
<evidence type="ECO:0000256" key="2">
    <source>
        <dbReference type="ARBA" id="ARBA00022737"/>
    </source>
</evidence>
<dbReference type="Proteomes" id="UP000050741">
    <property type="component" value="Unassembled WGS sequence"/>
</dbReference>
<proteinExistence type="predicted"/>
<dbReference type="InterPro" id="IPR032675">
    <property type="entry name" value="LRR_dom_sf"/>
</dbReference>
<keyword evidence="3" id="KW-0175">Coiled coil</keyword>
<feature type="compositionally biased region" description="Polar residues" evidence="4">
    <location>
        <begin position="33"/>
        <end position="51"/>
    </location>
</feature>
<evidence type="ECO:0000256" key="4">
    <source>
        <dbReference type="SAM" id="MobiDB-lite"/>
    </source>
</evidence>
<organism evidence="5 6">
    <name type="scientific">Globodera pallida</name>
    <name type="common">Potato cyst nematode worm</name>
    <name type="synonym">Heterodera pallida</name>
    <dbReference type="NCBI Taxonomy" id="36090"/>
    <lineage>
        <taxon>Eukaryota</taxon>
        <taxon>Metazoa</taxon>
        <taxon>Ecdysozoa</taxon>
        <taxon>Nematoda</taxon>
        <taxon>Chromadorea</taxon>
        <taxon>Rhabditida</taxon>
        <taxon>Tylenchina</taxon>
        <taxon>Tylenchomorpha</taxon>
        <taxon>Tylenchoidea</taxon>
        <taxon>Heteroderidae</taxon>
        <taxon>Heteroderinae</taxon>
        <taxon>Globodera</taxon>
    </lineage>
</organism>
<feature type="compositionally biased region" description="Basic and acidic residues" evidence="4">
    <location>
        <begin position="14"/>
        <end position="25"/>
    </location>
</feature>
<keyword evidence="1" id="KW-0433">Leucine-rich repeat</keyword>
<reference evidence="5" key="1">
    <citation type="submission" date="2014-05" db="EMBL/GenBank/DDBJ databases">
        <title>The genome and life-stage specific transcriptomes of Globodera pallida elucidate key aspects of plant parasitism by a cyst nematode.</title>
        <authorList>
            <person name="Cotton J.A."/>
            <person name="Lilley C.J."/>
            <person name="Jones L.M."/>
            <person name="Kikuchi T."/>
            <person name="Reid A.J."/>
            <person name="Thorpe P."/>
            <person name="Tsai I.J."/>
            <person name="Beasley H."/>
            <person name="Blok V."/>
            <person name="Cock P.J.A."/>
            <person name="Van den Akker S.E."/>
            <person name="Holroyd N."/>
            <person name="Hunt M."/>
            <person name="Mantelin S."/>
            <person name="Naghra H."/>
            <person name="Pain A."/>
            <person name="Palomares-Rius J.E."/>
            <person name="Zarowiecki M."/>
            <person name="Berriman M."/>
            <person name="Jones J.T."/>
            <person name="Urwin P.E."/>
        </authorList>
    </citation>
    <scope>NUCLEOTIDE SEQUENCE [LARGE SCALE GENOMIC DNA]</scope>
    <source>
        <strain evidence="5">Lindley</strain>
    </source>
</reference>
<dbReference type="SUPFAM" id="SSF52058">
    <property type="entry name" value="L domain-like"/>
    <property type="match status" value="1"/>
</dbReference>
<sequence length="416" mass="47510">MGQLALEATSTTDSNRDRRGGEFVRTRSPHNLVPSSSTSIPPLININSSTGRSRHSNISSGNNSNASQQMPKLPRLGSSLFDSLRNQHLTNSERQQRLRERLLQANTEHYELELARQGRLAILKACEARPALIEGENESKYSKVVEKVRAELEEVQGRISELGDLRNKVERALRQGEQTLQQMEDRMRVLAKDQQQLQIVDLVHALARQRAERAAIYSDFALQGKRLRRQEGQLERIKRYERVADRLIEGNEYLDEEDRVALHREYRLLRSQLDKMLPVENGLPSWNAQILAGTNVKLSNNDTQKRRQSYGVSFSNEDLGKTFTVVRPKVLQRRDAPEEKTTILPKLKLAGEVKTPDELGRRGRGEGTHLGDNAIEEIEKGSLDPLTSLERLRLFRNKIRSLPEGVFAHSKRLRRL</sequence>
<reference evidence="6" key="2">
    <citation type="submission" date="2016-06" db="UniProtKB">
        <authorList>
            <consortium name="WormBaseParasite"/>
        </authorList>
    </citation>
    <scope>IDENTIFICATION</scope>
</reference>
<dbReference type="AlphaFoldDB" id="A0A183BIA4"/>